<keyword evidence="2" id="KW-1185">Reference proteome</keyword>
<dbReference type="EMBL" id="JARKIE010000862">
    <property type="protein sequence ID" value="KAJ7614581.1"/>
    <property type="molecule type" value="Genomic_DNA"/>
</dbReference>
<comment type="caution">
    <text evidence="1">The sequence shown here is derived from an EMBL/GenBank/DDBJ whole genome shotgun (WGS) entry which is preliminary data.</text>
</comment>
<evidence type="ECO:0000313" key="2">
    <source>
        <dbReference type="Proteomes" id="UP001221757"/>
    </source>
</evidence>
<proteinExistence type="predicted"/>
<organism evidence="1 2">
    <name type="scientific">Mycena rosella</name>
    <name type="common">Pink bonnet</name>
    <name type="synonym">Agaricus rosellus</name>
    <dbReference type="NCBI Taxonomy" id="1033263"/>
    <lineage>
        <taxon>Eukaryota</taxon>
        <taxon>Fungi</taxon>
        <taxon>Dikarya</taxon>
        <taxon>Basidiomycota</taxon>
        <taxon>Agaricomycotina</taxon>
        <taxon>Agaricomycetes</taxon>
        <taxon>Agaricomycetidae</taxon>
        <taxon>Agaricales</taxon>
        <taxon>Marasmiineae</taxon>
        <taxon>Mycenaceae</taxon>
        <taxon>Mycena</taxon>
    </lineage>
</organism>
<gene>
    <name evidence="1" type="ORF">B0H17DRAFT_1220585</name>
</gene>
<sequence>MFDKNLTEITERFPPNMNSFYDDEAKAIDKWTDNLKMFAGHKEYMHQAALLNTADFCVKRVKPSTTMVVAQSKNEAVLTIVGVLKSFDLPPVKKNR</sequence>
<reference evidence="1" key="1">
    <citation type="submission" date="2023-03" db="EMBL/GenBank/DDBJ databases">
        <title>Massive genome expansion in bonnet fungi (Mycena s.s.) driven by repeated elements and novel gene families across ecological guilds.</title>
        <authorList>
            <consortium name="Lawrence Berkeley National Laboratory"/>
            <person name="Harder C.B."/>
            <person name="Miyauchi S."/>
            <person name="Viragh M."/>
            <person name="Kuo A."/>
            <person name="Thoen E."/>
            <person name="Andreopoulos B."/>
            <person name="Lu D."/>
            <person name="Skrede I."/>
            <person name="Drula E."/>
            <person name="Henrissat B."/>
            <person name="Morin E."/>
            <person name="Kohler A."/>
            <person name="Barry K."/>
            <person name="LaButti K."/>
            <person name="Morin E."/>
            <person name="Salamov A."/>
            <person name="Lipzen A."/>
            <person name="Mereny Z."/>
            <person name="Hegedus B."/>
            <person name="Baldrian P."/>
            <person name="Stursova M."/>
            <person name="Weitz H."/>
            <person name="Taylor A."/>
            <person name="Grigoriev I.V."/>
            <person name="Nagy L.G."/>
            <person name="Martin F."/>
            <person name="Kauserud H."/>
        </authorList>
    </citation>
    <scope>NUCLEOTIDE SEQUENCE</scope>
    <source>
        <strain evidence="1">CBHHK067</strain>
    </source>
</reference>
<evidence type="ECO:0000313" key="1">
    <source>
        <dbReference type="EMBL" id="KAJ7614581.1"/>
    </source>
</evidence>
<dbReference type="AlphaFoldDB" id="A0AAD7B9N4"/>
<accession>A0AAD7B9N4</accession>
<name>A0AAD7B9N4_MYCRO</name>
<protein>
    <submittedName>
        <fullName evidence="1">Uncharacterized protein</fullName>
    </submittedName>
</protein>
<dbReference type="Proteomes" id="UP001221757">
    <property type="component" value="Unassembled WGS sequence"/>
</dbReference>